<dbReference type="NCBIfam" id="NF008364">
    <property type="entry name" value="PRK11160.1"/>
    <property type="match status" value="1"/>
</dbReference>
<evidence type="ECO:0000256" key="2">
    <source>
        <dbReference type="ARBA" id="ARBA00022475"/>
    </source>
</evidence>
<keyword evidence="6 8" id="KW-1133">Transmembrane helix</keyword>
<gene>
    <name evidence="11" type="ORF">DPV98_06840</name>
</gene>
<feature type="transmembrane region" description="Helical" evidence="8">
    <location>
        <begin position="41"/>
        <end position="59"/>
    </location>
</feature>
<dbReference type="Pfam" id="PF00664">
    <property type="entry name" value="ABC_membrane"/>
    <property type="match status" value="1"/>
</dbReference>
<dbReference type="InterPro" id="IPR003439">
    <property type="entry name" value="ABC_transporter-like_ATP-bd"/>
</dbReference>
<evidence type="ECO:0000256" key="3">
    <source>
        <dbReference type="ARBA" id="ARBA00022692"/>
    </source>
</evidence>
<dbReference type="PROSITE" id="PS50929">
    <property type="entry name" value="ABC_TM1F"/>
    <property type="match status" value="1"/>
</dbReference>
<dbReference type="EMBL" id="QEQD01000006">
    <property type="protein sequence ID" value="RDF03934.1"/>
    <property type="molecule type" value="Genomic_DNA"/>
</dbReference>
<reference evidence="11 12" key="1">
    <citation type="submission" date="2018-05" db="EMBL/GenBank/DDBJ databases">
        <title>Draft Genome Sequences for a Diverse set of 7 Haemophilus Species.</title>
        <authorList>
            <person name="Nichols M."/>
            <person name="Topaz N."/>
            <person name="Wang X."/>
            <person name="Wang X."/>
            <person name="Boxrud D."/>
        </authorList>
    </citation>
    <scope>NUCLEOTIDE SEQUENCE [LARGE SCALE GENOMIC DNA]</scope>
    <source>
        <strain evidence="11 12">C2010039593</strain>
    </source>
</reference>
<dbReference type="SMART" id="SM00382">
    <property type="entry name" value="AAA"/>
    <property type="match status" value="1"/>
</dbReference>
<dbReference type="InterPro" id="IPR011527">
    <property type="entry name" value="ABC1_TM_dom"/>
</dbReference>
<feature type="transmembrane region" description="Helical" evidence="8">
    <location>
        <begin position="131"/>
        <end position="152"/>
    </location>
</feature>
<dbReference type="InterPro" id="IPR017871">
    <property type="entry name" value="ABC_transporter-like_CS"/>
</dbReference>
<comment type="caution">
    <text evidence="11">The sequence shown here is derived from an EMBL/GenBank/DDBJ whole genome shotgun (WGS) entry which is preliminary data.</text>
</comment>
<dbReference type="PANTHER" id="PTHR43394:SF1">
    <property type="entry name" value="ATP-BINDING CASSETTE SUB-FAMILY B MEMBER 10, MITOCHONDRIAL"/>
    <property type="match status" value="1"/>
</dbReference>
<dbReference type="Gene3D" id="1.20.1560.10">
    <property type="entry name" value="ABC transporter type 1, transmembrane domain"/>
    <property type="match status" value="1"/>
</dbReference>
<keyword evidence="4" id="KW-0547">Nucleotide-binding</keyword>
<feature type="transmembrane region" description="Helical" evidence="8">
    <location>
        <begin position="247"/>
        <end position="268"/>
    </location>
</feature>
<sequence length="555" mass="62108">MKRLFPFLLLYSNHSRRLLLGTILAITSLSASIGLLSLSGWFLAASFLVGSTILFNFFYPSSGVRGLAIGRTISRYFERLVTHDATFRVLAELRISVFKKLIPLSPSGLNHFRNSELLNRLVADVDTLDTLYLNLLSPFISAIMVITFMAIGLSFVSALLAVIICSTLLALLFIFPAIFYRLGQKSGKKIIQARAEYRSQFIEWIQLNAEFLLFGLVPQMTQKLEKTEQTWLHSQSKESQLTGFSNALLTFINGILVCVVFLLVTTAIDASSADNPEALVALVIFCVMASAEILMPIGIAFLHLGQLITAAERLNDLIEQRPLVEFNGSTRWQKIAENQPLVRFEKVTFNYPSNHQATLNGLSFEVNKGQKVAILGKTGSGKSTIFQLLNRHYDPTSGQILLANCNVADYPEAILRSHLVTLSQRVHIFSQTLRDNLLMGNPQATDEQLKLVLEQVELAYLLQEQDLDLWLGEGGRPLSGGEQRRLGLARVLLSNAELVLLDEPTEGLDRETEQQILMLIFAHCQARTLLMITHRLQGLERFDRVYRIDNGQLLA</sequence>
<dbReference type="Proteomes" id="UP000253999">
    <property type="component" value="Unassembled WGS sequence"/>
</dbReference>
<organism evidence="11 12">
    <name type="scientific">Haemophilus parahaemolyticus</name>
    <dbReference type="NCBI Taxonomy" id="735"/>
    <lineage>
        <taxon>Bacteria</taxon>
        <taxon>Pseudomonadati</taxon>
        <taxon>Pseudomonadota</taxon>
        <taxon>Gammaproteobacteria</taxon>
        <taxon>Pasteurellales</taxon>
        <taxon>Pasteurellaceae</taxon>
        <taxon>Haemophilus</taxon>
    </lineage>
</organism>
<dbReference type="GO" id="GO:0034775">
    <property type="term" value="P:glutathione transmembrane transport"/>
    <property type="evidence" value="ECO:0007669"/>
    <property type="project" value="InterPro"/>
</dbReference>
<dbReference type="InterPro" id="IPR036640">
    <property type="entry name" value="ABC1_TM_sf"/>
</dbReference>
<dbReference type="InterPro" id="IPR014223">
    <property type="entry name" value="ABC_CydC/D"/>
</dbReference>
<feature type="transmembrane region" description="Helical" evidence="8">
    <location>
        <begin position="158"/>
        <end position="180"/>
    </location>
</feature>
<dbReference type="GO" id="GO:0005524">
    <property type="term" value="F:ATP binding"/>
    <property type="evidence" value="ECO:0007669"/>
    <property type="project" value="UniProtKB-KW"/>
</dbReference>
<dbReference type="GO" id="GO:0016887">
    <property type="term" value="F:ATP hydrolysis activity"/>
    <property type="evidence" value="ECO:0007669"/>
    <property type="project" value="InterPro"/>
</dbReference>
<keyword evidence="2" id="KW-1003">Cell membrane</keyword>
<dbReference type="CDD" id="cd18585">
    <property type="entry name" value="ABC_6TM_CydC"/>
    <property type="match status" value="1"/>
</dbReference>
<feature type="domain" description="ABC transporter" evidence="9">
    <location>
        <begin position="342"/>
        <end position="554"/>
    </location>
</feature>
<dbReference type="InterPro" id="IPR027417">
    <property type="entry name" value="P-loop_NTPase"/>
</dbReference>
<dbReference type="PANTHER" id="PTHR43394">
    <property type="entry name" value="ATP-DEPENDENT PERMEASE MDL1, MITOCHONDRIAL"/>
    <property type="match status" value="1"/>
</dbReference>
<dbReference type="InterPro" id="IPR003593">
    <property type="entry name" value="AAA+_ATPase"/>
</dbReference>
<protein>
    <submittedName>
        <fullName evidence="11">Cysteine/glutathione ABC transporter ATP-binding protein/permease CydC</fullName>
    </submittedName>
</protein>
<evidence type="ECO:0000256" key="8">
    <source>
        <dbReference type="SAM" id="Phobius"/>
    </source>
</evidence>
<dbReference type="PROSITE" id="PS50893">
    <property type="entry name" value="ABC_TRANSPORTER_2"/>
    <property type="match status" value="1"/>
</dbReference>
<evidence type="ECO:0000313" key="12">
    <source>
        <dbReference type="Proteomes" id="UP000253999"/>
    </source>
</evidence>
<evidence type="ECO:0000313" key="11">
    <source>
        <dbReference type="EMBL" id="RDF03934.1"/>
    </source>
</evidence>
<accession>A0A369ZCC7</accession>
<dbReference type="Pfam" id="PF00005">
    <property type="entry name" value="ABC_tran"/>
    <property type="match status" value="1"/>
</dbReference>
<dbReference type="SUPFAM" id="SSF52540">
    <property type="entry name" value="P-loop containing nucleoside triphosphate hydrolases"/>
    <property type="match status" value="1"/>
</dbReference>
<keyword evidence="5 11" id="KW-0067">ATP-binding</keyword>
<dbReference type="NCBIfam" id="TIGR02868">
    <property type="entry name" value="CydC"/>
    <property type="match status" value="1"/>
</dbReference>
<dbReference type="RefSeq" id="WP_111313167.1">
    <property type="nucleotide sequence ID" value="NZ_QEQD01000006.1"/>
</dbReference>
<evidence type="ECO:0000256" key="4">
    <source>
        <dbReference type="ARBA" id="ARBA00022741"/>
    </source>
</evidence>
<evidence type="ECO:0000256" key="1">
    <source>
        <dbReference type="ARBA" id="ARBA00004651"/>
    </source>
</evidence>
<dbReference type="InterPro" id="IPR039421">
    <property type="entry name" value="Type_1_exporter"/>
</dbReference>
<dbReference type="SUPFAM" id="SSF90123">
    <property type="entry name" value="ABC transporter transmembrane region"/>
    <property type="match status" value="1"/>
</dbReference>
<dbReference type="Gene3D" id="3.40.50.300">
    <property type="entry name" value="P-loop containing nucleotide triphosphate hydrolases"/>
    <property type="match status" value="1"/>
</dbReference>
<dbReference type="STRING" id="735.B0185_02960"/>
<feature type="transmembrane region" description="Helical" evidence="8">
    <location>
        <begin position="280"/>
        <end position="304"/>
    </location>
</feature>
<dbReference type="AlphaFoldDB" id="A0A369ZCC7"/>
<name>A0A369ZCC7_HAEPH</name>
<dbReference type="PROSITE" id="PS00211">
    <property type="entry name" value="ABC_TRANSPORTER_1"/>
    <property type="match status" value="1"/>
</dbReference>
<evidence type="ECO:0000256" key="7">
    <source>
        <dbReference type="ARBA" id="ARBA00023136"/>
    </source>
</evidence>
<keyword evidence="3 8" id="KW-0812">Transmembrane</keyword>
<feature type="domain" description="ABC transmembrane type-1" evidence="10">
    <location>
        <begin position="19"/>
        <end position="309"/>
    </location>
</feature>
<evidence type="ECO:0000256" key="6">
    <source>
        <dbReference type="ARBA" id="ARBA00022989"/>
    </source>
</evidence>
<dbReference type="GO" id="GO:0005886">
    <property type="term" value="C:plasma membrane"/>
    <property type="evidence" value="ECO:0007669"/>
    <property type="project" value="UniProtKB-SubCell"/>
</dbReference>
<comment type="subcellular location">
    <subcellularLocation>
        <location evidence="1">Cell membrane</location>
        <topology evidence="1">Multi-pass membrane protein</topology>
    </subcellularLocation>
</comment>
<evidence type="ECO:0000256" key="5">
    <source>
        <dbReference type="ARBA" id="ARBA00022840"/>
    </source>
</evidence>
<dbReference type="GO" id="GO:0015421">
    <property type="term" value="F:ABC-type oligopeptide transporter activity"/>
    <property type="evidence" value="ECO:0007669"/>
    <property type="project" value="TreeGrafter"/>
</dbReference>
<keyword evidence="7 8" id="KW-0472">Membrane</keyword>
<dbReference type="GO" id="GO:0045454">
    <property type="term" value="P:cell redox homeostasis"/>
    <property type="evidence" value="ECO:0007669"/>
    <property type="project" value="InterPro"/>
</dbReference>
<evidence type="ECO:0000259" key="10">
    <source>
        <dbReference type="PROSITE" id="PS50929"/>
    </source>
</evidence>
<proteinExistence type="predicted"/>
<evidence type="ECO:0000259" key="9">
    <source>
        <dbReference type="PROSITE" id="PS50893"/>
    </source>
</evidence>